<evidence type="ECO:0000313" key="2">
    <source>
        <dbReference type="Proteomes" id="UP000176631"/>
    </source>
</evidence>
<protein>
    <submittedName>
        <fullName evidence="1">Phosphatidylethanolamine-binding protein</fullName>
    </submittedName>
</protein>
<dbReference type="InterPro" id="IPR036610">
    <property type="entry name" value="PEBP-like_sf"/>
</dbReference>
<dbReference type="Proteomes" id="UP000176631">
    <property type="component" value="Unassembled WGS sequence"/>
</dbReference>
<dbReference type="CDD" id="cd00865">
    <property type="entry name" value="PEBP_bact_arch"/>
    <property type="match status" value="1"/>
</dbReference>
<evidence type="ECO:0000313" key="1">
    <source>
        <dbReference type="EMBL" id="OGY22973.1"/>
    </source>
</evidence>
<gene>
    <name evidence="1" type="ORF">A2172_03510</name>
</gene>
<comment type="caution">
    <text evidence="1">The sequence shown here is derived from an EMBL/GenBank/DDBJ whole genome shotgun (WGS) entry which is preliminary data.</text>
</comment>
<dbReference type="EMBL" id="MHCP01000030">
    <property type="protein sequence ID" value="OGY22973.1"/>
    <property type="molecule type" value="Genomic_DNA"/>
</dbReference>
<dbReference type="AlphaFoldDB" id="A0A1G1W5R8"/>
<dbReference type="PANTHER" id="PTHR30289:SF1">
    <property type="entry name" value="PEBP (PHOSPHATIDYLETHANOLAMINE-BINDING PROTEIN) FAMILY PROTEIN"/>
    <property type="match status" value="1"/>
</dbReference>
<dbReference type="SUPFAM" id="SSF49777">
    <property type="entry name" value="PEBP-like"/>
    <property type="match status" value="1"/>
</dbReference>
<dbReference type="STRING" id="1802593.A2172_03510"/>
<dbReference type="PANTHER" id="PTHR30289">
    <property type="entry name" value="UNCHARACTERIZED PROTEIN YBCL-RELATED"/>
    <property type="match status" value="1"/>
</dbReference>
<organism evidence="1 2">
    <name type="scientific">Candidatus Woykebacteria bacterium RBG_13_40_15</name>
    <dbReference type="NCBI Taxonomy" id="1802593"/>
    <lineage>
        <taxon>Bacteria</taxon>
        <taxon>Candidatus Woykeibacteriota</taxon>
    </lineage>
</organism>
<dbReference type="Gene3D" id="3.90.280.10">
    <property type="entry name" value="PEBP-like"/>
    <property type="match status" value="1"/>
</dbReference>
<accession>A0A1G1W5R8</accession>
<dbReference type="InterPro" id="IPR008914">
    <property type="entry name" value="PEBP"/>
</dbReference>
<dbReference type="NCBIfam" id="TIGR00481">
    <property type="entry name" value="YbhB/YbcL family Raf kinase inhibitor-like protein"/>
    <property type="match status" value="1"/>
</dbReference>
<reference evidence="1 2" key="1">
    <citation type="journal article" date="2016" name="Nat. Commun.">
        <title>Thousands of microbial genomes shed light on interconnected biogeochemical processes in an aquifer system.</title>
        <authorList>
            <person name="Anantharaman K."/>
            <person name="Brown C.T."/>
            <person name="Hug L.A."/>
            <person name="Sharon I."/>
            <person name="Castelle C.J."/>
            <person name="Probst A.J."/>
            <person name="Thomas B.C."/>
            <person name="Singh A."/>
            <person name="Wilkins M.J."/>
            <person name="Karaoz U."/>
            <person name="Brodie E.L."/>
            <person name="Williams K.H."/>
            <person name="Hubbard S.S."/>
            <person name="Banfield J.F."/>
        </authorList>
    </citation>
    <scope>NUCLEOTIDE SEQUENCE [LARGE SCALE GENOMIC DNA]</scope>
</reference>
<proteinExistence type="predicted"/>
<dbReference type="InterPro" id="IPR005247">
    <property type="entry name" value="YbhB_YbcL/LppC-like"/>
</dbReference>
<dbReference type="Pfam" id="PF01161">
    <property type="entry name" value="PBP"/>
    <property type="match status" value="1"/>
</dbReference>
<name>A0A1G1W5R8_9BACT</name>
<sequence>MKITSTAFEQNQAIPSKYTCDGQDIIPSLLFSEIPSGSQSLVLTVVDPDSPSGHFTHWVVWNIPADTKEISEGMLPAGLVEGKNDFGKTGYGGPCPSQGTHHYVFNLYALDTKLDLSTGMSREELEDTMSNHIISHTELVGFYKRQ</sequence>